<organism evidence="2 3">
    <name type="scientific">Fusarium anthophilum</name>
    <dbReference type="NCBI Taxonomy" id="48485"/>
    <lineage>
        <taxon>Eukaryota</taxon>
        <taxon>Fungi</taxon>
        <taxon>Dikarya</taxon>
        <taxon>Ascomycota</taxon>
        <taxon>Pezizomycotina</taxon>
        <taxon>Sordariomycetes</taxon>
        <taxon>Hypocreomycetidae</taxon>
        <taxon>Hypocreales</taxon>
        <taxon>Nectriaceae</taxon>
        <taxon>Fusarium</taxon>
        <taxon>Fusarium fujikuroi species complex</taxon>
    </lineage>
</organism>
<keyword evidence="3" id="KW-1185">Reference proteome</keyword>
<evidence type="ECO:0000313" key="3">
    <source>
        <dbReference type="Proteomes" id="UP000573603"/>
    </source>
</evidence>
<feature type="region of interest" description="Disordered" evidence="1">
    <location>
        <begin position="1"/>
        <end position="25"/>
    </location>
</feature>
<dbReference type="EMBL" id="JABEVY010000055">
    <property type="protein sequence ID" value="KAF5252596.1"/>
    <property type="molecule type" value="Genomic_DNA"/>
</dbReference>
<reference evidence="2 3" key="1">
    <citation type="journal article" date="2020" name="BMC Genomics">
        <title>Correction to: Identification and distribution of gene clusters required for synthesis of sphingolipid metabolism inhibitors in diverse species of the filamentous fungus Fusarium.</title>
        <authorList>
            <person name="Kim H.S."/>
            <person name="Lohmar J.M."/>
            <person name="Busman M."/>
            <person name="Brown D.W."/>
            <person name="Naumann T.A."/>
            <person name="Divon H.H."/>
            <person name="Lysoe E."/>
            <person name="Uhlig S."/>
            <person name="Proctor R.H."/>
        </authorList>
    </citation>
    <scope>NUCLEOTIDE SEQUENCE [LARGE SCALE GENOMIC DNA]</scope>
    <source>
        <strain evidence="2 3">NRRL 25214</strain>
    </source>
</reference>
<name>A0A8H4ZTR9_9HYPO</name>
<protein>
    <recommendedName>
        <fullName evidence="4">Integral membrane protein</fullName>
    </recommendedName>
</protein>
<sequence>MSQEKPADGHHKHQQQSSTGPETMAALADQVSRIRVESEHLATASPATYDAVPASSLSCPQARRIGYPAMWVHLKDTPGYFICEACYNNHIASSSLRSHFEAVEMTGDPPVSCSFWLPRIKNALWPEALQANNIEKLCEFLNRLVEVRPCNDGAEVEYSIGAVVYRMSDNDIEGFIACESCYELYVAGTAFEARFCRESLQGPVTTACHMGYPYIRQSVARLAKLDDWGSFVVGAYERLVQQECTGTAVQADSREWLELPPGVADLFATCKTCYMDYLANEAFANEYISSVPPPGPNHQWSCALSQLSVKWALEAAVSQQHHAVFVEAVRTISGLQACTSAGITGGRWFTLVSDCPKFSICQGCYAGAIKSRGLDHYFAEISLQPEELQTPMLCSFCPSAPRYERLCQKLYEAYDTVNFNAFSDFAVKFCQVPLCPRIGPLQDAKWWGYEGLLFCEECYYDFVSATTLGNDLPIKGVVYKEYQMCQIWSPRMRGIWKEVCEAGPPESAKSDSALEDFKTFAAERMSIYDQTIRQIEFLKQMQQIKNREAAFQGVLSIQDQGISAIASWGSRDPYKYGNNSIGWWDNRFGAEASRRLEAMSRGFQEANNMSREMIGLRDIWETVE</sequence>
<evidence type="ECO:0000313" key="2">
    <source>
        <dbReference type="EMBL" id="KAF5252596.1"/>
    </source>
</evidence>
<evidence type="ECO:0008006" key="4">
    <source>
        <dbReference type="Google" id="ProtNLM"/>
    </source>
</evidence>
<comment type="caution">
    <text evidence="2">The sequence shown here is derived from an EMBL/GenBank/DDBJ whole genome shotgun (WGS) entry which is preliminary data.</text>
</comment>
<dbReference type="Proteomes" id="UP000573603">
    <property type="component" value="Unassembled WGS sequence"/>
</dbReference>
<dbReference type="AlphaFoldDB" id="A0A8H4ZTR9"/>
<evidence type="ECO:0000256" key="1">
    <source>
        <dbReference type="SAM" id="MobiDB-lite"/>
    </source>
</evidence>
<gene>
    <name evidence="2" type="ORF">FANTH_2490</name>
</gene>
<proteinExistence type="predicted"/>
<accession>A0A8H4ZTR9</accession>